<dbReference type="EMBL" id="BMAV01026544">
    <property type="protein sequence ID" value="GFS51387.1"/>
    <property type="molecule type" value="Genomic_DNA"/>
</dbReference>
<accession>A0A8X6MH16</accession>
<evidence type="ECO:0000313" key="1">
    <source>
        <dbReference type="EMBL" id="GFS51387.1"/>
    </source>
</evidence>
<reference evidence="1" key="1">
    <citation type="submission" date="2020-08" db="EMBL/GenBank/DDBJ databases">
        <title>Multicomponent nature underlies the extraordinary mechanical properties of spider dragline silk.</title>
        <authorList>
            <person name="Kono N."/>
            <person name="Nakamura H."/>
            <person name="Mori M."/>
            <person name="Yoshida Y."/>
            <person name="Ohtoshi R."/>
            <person name="Malay A.D."/>
            <person name="Moran D.A.P."/>
            <person name="Tomita M."/>
            <person name="Numata K."/>
            <person name="Arakawa K."/>
        </authorList>
    </citation>
    <scope>NUCLEOTIDE SEQUENCE</scope>
</reference>
<gene>
    <name evidence="1" type="ORF">TNIN_279511</name>
</gene>
<proteinExistence type="predicted"/>
<protein>
    <submittedName>
        <fullName evidence="1">Uncharacterized protein</fullName>
    </submittedName>
</protein>
<name>A0A8X6MH16_9ARAC</name>
<dbReference type="Proteomes" id="UP000886998">
    <property type="component" value="Unassembled WGS sequence"/>
</dbReference>
<keyword evidence="2" id="KW-1185">Reference proteome</keyword>
<comment type="caution">
    <text evidence="1">The sequence shown here is derived from an EMBL/GenBank/DDBJ whole genome shotgun (WGS) entry which is preliminary data.</text>
</comment>
<sequence length="151" mass="17128">MVWWLVGEDGSQYQADSTKVPCTCVTYEEMPTLLCEGESVINGRPLTYVSDDPNETTAITPAHFIQDIRITVRDKKSRRPIFVQRRVAIAFVKLGSLLEKCAQLCAPPFPTHRDLDEILTQFFNRLALSGCHITIKAPSLNAKDHFCRKQF</sequence>
<dbReference type="AlphaFoldDB" id="A0A8X6MH16"/>
<organism evidence="1 2">
    <name type="scientific">Trichonephila inaurata madagascariensis</name>
    <dbReference type="NCBI Taxonomy" id="2747483"/>
    <lineage>
        <taxon>Eukaryota</taxon>
        <taxon>Metazoa</taxon>
        <taxon>Ecdysozoa</taxon>
        <taxon>Arthropoda</taxon>
        <taxon>Chelicerata</taxon>
        <taxon>Arachnida</taxon>
        <taxon>Araneae</taxon>
        <taxon>Araneomorphae</taxon>
        <taxon>Entelegynae</taxon>
        <taxon>Araneoidea</taxon>
        <taxon>Nephilidae</taxon>
        <taxon>Trichonephila</taxon>
        <taxon>Trichonephila inaurata</taxon>
    </lineage>
</organism>
<evidence type="ECO:0000313" key="2">
    <source>
        <dbReference type="Proteomes" id="UP000886998"/>
    </source>
</evidence>